<evidence type="ECO:0000256" key="1">
    <source>
        <dbReference type="ARBA" id="ARBA00004713"/>
    </source>
</evidence>
<keyword evidence="7" id="KW-1003">Cell membrane</keyword>
<keyword evidence="10" id="KW-1185">Reference proteome</keyword>
<gene>
    <name evidence="9" type="ORF">GCM10023091_06670</name>
</gene>
<dbReference type="InterPro" id="IPR039901">
    <property type="entry name" value="Kdotransferase"/>
</dbReference>
<dbReference type="InterPro" id="IPR007507">
    <property type="entry name" value="Glycos_transf_N"/>
</dbReference>
<evidence type="ECO:0000313" key="10">
    <source>
        <dbReference type="Proteomes" id="UP001501508"/>
    </source>
</evidence>
<dbReference type="RefSeq" id="WP_345026628.1">
    <property type="nucleotide sequence ID" value="NZ_BAABEY010000005.1"/>
</dbReference>
<comment type="catalytic activity">
    <reaction evidence="6 7">
        <text>lipid IVA (E. coli) + CMP-3-deoxy-beta-D-manno-octulosonate = alpha-Kdo-(2-&gt;6)-lipid IVA (E. coli) + CMP + H(+)</text>
        <dbReference type="Rhea" id="RHEA:28066"/>
        <dbReference type="ChEBI" id="CHEBI:15378"/>
        <dbReference type="ChEBI" id="CHEBI:58603"/>
        <dbReference type="ChEBI" id="CHEBI:60364"/>
        <dbReference type="ChEBI" id="CHEBI:60377"/>
        <dbReference type="ChEBI" id="CHEBI:85987"/>
        <dbReference type="EC" id="2.4.99.12"/>
    </reaction>
</comment>
<comment type="pathway">
    <text evidence="1 7">Bacterial outer membrane biogenesis; LPS core biosynthesis.</text>
</comment>
<feature type="domain" description="3-deoxy-D-manno-octulosonic-acid transferase N-terminal" evidence="8">
    <location>
        <begin position="41"/>
        <end position="212"/>
    </location>
</feature>
<dbReference type="Gene3D" id="3.40.50.11720">
    <property type="entry name" value="3-Deoxy-D-manno-octulosonic-acid transferase, N-terminal domain"/>
    <property type="match status" value="1"/>
</dbReference>
<evidence type="ECO:0000313" key="9">
    <source>
        <dbReference type="EMBL" id="GAA4433305.1"/>
    </source>
</evidence>
<comment type="function">
    <text evidence="7">Involved in lipopolysaccharide (LPS) biosynthesis. Catalyzes the transfer of 3-deoxy-D-manno-octulosonate (Kdo) residue(s) from CMP-Kdo to lipid IV(A), the tetraacyldisaccharide-1,4'-bisphosphate precursor of lipid A.</text>
</comment>
<dbReference type="InterPro" id="IPR038107">
    <property type="entry name" value="Glycos_transf_N_sf"/>
</dbReference>
<accession>A0ABP8LQN6</accession>
<evidence type="ECO:0000256" key="6">
    <source>
        <dbReference type="ARBA" id="ARBA00049183"/>
    </source>
</evidence>
<dbReference type="Pfam" id="PF04413">
    <property type="entry name" value="Glycos_transf_N"/>
    <property type="match status" value="1"/>
</dbReference>
<dbReference type="EC" id="2.4.99.12" evidence="2 7"/>
<reference evidence="10" key="1">
    <citation type="journal article" date="2019" name="Int. J. Syst. Evol. Microbiol.">
        <title>The Global Catalogue of Microorganisms (GCM) 10K type strain sequencing project: providing services to taxonomists for standard genome sequencing and annotation.</title>
        <authorList>
            <consortium name="The Broad Institute Genomics Platform"/>
            <consortium name="The Broad Institute Genome Sequencing Center for Infectious Disease"/>
            <person name="Wu L."/>
            <person name="Ma J."/>
        </authorList>
    </citation>
    <scope>NUCLEOTIDE SEQUENCE [LARGE SCALE GENOMIC DNA]</scope>
    <source>
        <strain evidence="10">JCM 31920</strain>
    </source>
</reference>
<keyword evidence="7" id="KW-0472">Membrane</keyword>
<evidence type="ECO:0000256" key="4">
    <source>
        <dbReference type="ARBA" id="ARBA00022679"/>
    </source>
</evidence>
<evidence type="ECO:0000259" key="8">
    <source>
        <dbReference type="Pfam" id="PF04413"/>
    </source>
</evidence>
<proteinExistence type="inferred from homology"/>
<evidence type="ECO:0000256" key="3">
    <source>
        <dbReference type="ARBA" id="ARBA00019077"/>
    </source>
</evidence>
<sequence>MLKFLYGLSIRGYVGLLHVAAFFSPKARLWVRGRKDWRMRLSGRMGPVRKAGRKTAWFHAASLGEFEQGRPVIEAFRRAYPDYFIVLTFFSPSGYEIRKNYAGADYICYLPADTAANAREFVNLVKPEIALFVKYEFWYNYLKSLADQHIPILLFSAIFRPEQVFFKSWGGFYRSWLMLFSSILVQDQASADLLRQVEGIREVIVGGDTRFDRAKQLLDNRRELPEISAFAGEGVCLVVGSAWGQDMQLLIPVLNRLGTRLKAIVAPHEINADELSEWERQLDLPSLRYSEYRDSGFVLPEKAPNYLFIDNIGMLSSLYGYGKIAYIGGAFGKGLHNTLEAATYGMPVFFGNKNYLKFSEAVALRDAGIAVPVDNGEAFEQAVLGLLADPGAIRRVAADSREFVAARTGATGTVMDVVKRFIA</sequence>
<comment type="similarity">
    <text evidence="7">Belongs to the glycosyltransferase group 1 family.</text>
</comment>
<evidence type="ECO:0000256" key="7">
    <source>
        <dbReference type="RuleBase" id="RU365103"/>
    </source>
</evidence>
<protein>
    <recommendedName>
        <fullName evidence="3 7">3-deoxy-D-manno-octulosonic acid transferase</fullName>
        <shortName evidence="7">Kdo transferase</shortName>
        <ecNumber evidence="2 7">2.4.99.12</ecNumber>
    </recommendedName>
    <alternativeName>
        <fullName evidence="5 7">Lipid IV(A) 3-deoxy-D-manno-octulosonic acid transferase</fullName>
    </alternativeName>
</protein>
<dbReference type="EMBL" id="BAABEY010000005">
    <property type="protein sequence ID" value="GAA4433305.1"/>
    <property type="molecule type" value="Genomic_DNA"/>
</dbReference>
<evidence type="ECO:0000256" key="2">
    <source>
        <dbReference type="ARBA" id="ARBA00012621"/>
    </source>
</evidence>
<keyword evidence="4 7" id="KW-0808">Transferase</keyword>
<organism evidence="9 10">
    <name type="scientific">Ravibacter arvi</name>
    <dbReference type="NCBI Taxonomy" id="2051041"/>
    <lineage>
        <taxon>Bacteria</taxon>
        <taxon>Pseudomonadati</taxon>
        <taxon>Bacteroidota</taxon>
        <taxon>Cytophagia</taxon>
        <taxon>Cytophagales</taxon>
        <taxon>Spirosomataceae</taxon>
        <taxon>Ravibacter</taxon>
    </lineage>
</organism>
<dbReference type="Proteomes" id="UP001501508">
    <property type="component" value="Unassembled WGS sequence"/>
</dbReference>
<comment type="subcellular location">
    <subcellularLocation>
        <location evidence="7">Cell membrane</location>
    </subcellularLocation>
</comment>
<dbReference type="PANTHER" id="PTHR42755:SF1">
    <property type="entry name" value="3-DEOXY-D-MANNO-OCTULOSONIC ACID TRANSFERASE, MITOCHONDRIAL-RELATED"/>
    <property type="match status" value="1"/>
</dbReference>
<dbReference type="PANTHER" id="PTHR42755">
    <property type="entry name" value="3-DEOXY-MANNO-OCTULOSONATE CYTIDYLYLTRANSFERASE"/>
    <property type="match status" value="1"/>
</dbReference>
<dbReference type="Gene3D" id="3.40.50.2000">
    <property type="entry name" value="Glycogen Phosphorylase B"/>
    <property type="match status" value="1"/>
</dbReference>
<dbReference type="SUPFAM" id="SSF53756">
    <property type="entry name" value="UDP-Glycosyltransferase/glycogen phosphorylase"/>
    <property type="match status" value="1"/>
</dbReference>
<comment type="caution">
    <text evidence="9">The sequence shown here is derived from an EMBL/GenBank/DDBJ whole genome shotgun (WGS) entry which is preliminary data.</text>
</comment>
<keyword evidence="7" id="KW-0448">Lipopolysaccharide biosynthesis</keyword>
<name>A0ABP8LQN6_9BACT</name>
<evidence type="ECO:0000256" key="5">
    <source>
        <dbReference type="ARBA" id="ARBA00031445"/>
    </source>
</evidence>